<feature type="compositionally biased region" description="Low complexity" evidence="1">
    <location>
        <begin position="24"/>
        <end position="38"/>
    </location>
</feature>
<keyword evidence="3" id="KW-1185">Reference proteome</keyword>
<sequence length="77" mass="8019">MARGHDDDIGSAIPEADRLEQQLDADPAVTPDDAVAAAGGVSLSPPREPGDADDADRLDQLQDVAVDPDEEYAPDPP</sequence>
<accession>A0ABP8K108</accession>
<name>A0ABP8K108_9MICO</name>
<evidence type="ECO:0000256" key="1">
    <source>
        <dbReference type="SAM" id="MobiDB-lite"/>
    </source>
</evidence>
<evidence type="ECO:0000313" key="2">
    <source>
        <dbReference type="EMBL" id="GAA4399091.1"/>
    </source>
</evidence>
<dbReference type="Proteomes" id="UP001500945">
    <property type="component" value="Unassembled WGS sequence"/>
</dbReference>
<organism evidence="2 3">
    <name type="scientific">Fodinibacter luteus</name>
    <dbReference type="NCBI Taxonomy" id="552064"/>
    <lineage>
        <taxon>Bacteria</taxon>
        <taxon>Bacillati</taxon>
        <taxon>Actinomycetota</taxon>
        <taxon>Actinomycetes</taxon>
        <taxon>Micrococcales</taxon>
        <taxon>Intrasporangiaceae</taxon>
        <taxon>Fodinibacter (ex Wang et al. 2009)</taxon>
    </lineage>
</organism>
<feature type="compositionally biased region" description="Acidic residues" evidence="1">
    <location>
        <begin position="66"/>
        <end position="77"/>
    </location>
</feature>
<proteinExistence type="predicted"/>
<reference evidence="3" key="1">
    <citation type="journal article" date="2019" name="Int. J. Syst. Evol. Microbiol.">
        <title>The Global Catalogue of Microorganisms (GCM) 10K type strain sequencing project: providing services to taxonomists for standard genome sequencing and annotation.</title>
        <authorList>
            <consortium name="The Broad Institute Genomics Platform"/>
            <consortium name="The Broad Institute Genome Sequencing Center for Infectious Disease"/>
            <person name="Wu L."/>
            <person name="Ma J."/>
        </authorList>
    </citation>
    <scope>NUCLEOTIDE SEQUENCE [LARGE SCALE GENOMIC DNA]</scope>
    <source>
        <strain evidence="3">JCM 17809</strain>
    </source>
</reference>
<gene>
    <name evidence="2" type="ORF">GCM10023168_05890</name>
</gene>
<protein>
    <recommendedName>
        <fullName evidence="4">Chromosome partitioning protein</fullName>
    </recommendedName>
</protein>
<evidence type="ECO:0000313" key="3">
    <source>
        <dbReference type="Proteomes" id="UP001500945"/>
    </source>
</evidence>
<dbReference type="EMBL" id="BAABGM010000003">
    <property type="protein sequence ID" value="GAA4399091.1"/>
    <property type="molecule type" value="Genomic_DNA"/>
</dbReference>
<feature type="region of interest" description="Disordered" evidence="1">
    <location>
        <begin position="1"/>
        <end position="77"/>
    </location>
</feature>
<evidence type="ECO:0008006" key="4">
    <source>
        <dbReference type="Google" id="ProtNLM"/>
    </source>
</evidence>
<comment type="caution">
    <text evidence="2">The sequence shown here is derived from an EMBL/GenBank/DDBJ whole genome shotgun (WGS) entry which is preliminary data.</text>
</comment>